<dbReference type="GeneID" id="64701744"/>
<feature type="compositionally biased region" description="Basic residues" evidence="1">
    <location>
        <begin position="7"/>
        <end position="19"/>
    </location>
</feature>
<dbReference type="Proteomes" id="UP000823399">
    <property type="component" value="Unassembled WGS sequence"/>
</dbReference>
<dbReference type="PANTHER" id="PTHR33096:SF1">
    <property type="entry name" value="CXC1-LIKE CYSTEINE CLUSTER ASSOCIATED WITH KDZ TRANSPOSASES DOMAIN-CONTAINING PROTEIN"/>
    <property type="match status" value="1"/>
</dbReference>
<name>A0A9P7K0C5_9AGAM</name>
<gene>
    <name evidence="3" type="ORF">F5147DRAFT_741533</name>
</gene>
<dbReference type="RefSeq" id="XP_041299918.1">
    <property type="nucleotide sequence ID" value="XM_041439485.1"/>
</dbReference>
<dbReference type="PANTHER" id="PTHR33096">
    <property type="entry name" value="CXC2 DOMAIN-CONTAINING PROTEIN"/>
    <property type="match status" value="1"/>
</dbReference>
<proteinExistence type="predicted"/>
<evidence type="ECO:0000259" key="2">
    <source>
        <dbReference type="Pfam" id="PF18803"/>
    </source>
</evidence>
<comment type="caution">
    <text evidence="3">The sequence shown here is derived from an EMBL/GenBank/DDBJ whole genome shotgun (WGS) entry which is preliminary data.</text>
</comment>
<dbReference type="InterPro" id="IPR041457">
    <property type="entry name" value="CxC2_KDZ-assoc"/>
</dbReference>
<accession>A0A9P7K0C5</accession>
<feature type="region of interest" description="Disordered" evidence="1">
    <location>
        <begin position="1"/>
        <end position="20"/>
    </location>
</feature>
<organism evidence="3 4">
    <name type="scientific">Suillus discolor</name>
    <dbReference type="NCBI Taxonomy" id="1912936"/>
    <lineage>
        <taxon>Eukaryota</taxon>
        <taxon>Fungi</taxon>
        <taxon>Dikarya</taxon>
        <taxon>Basidiomycota</taxon>
        <taxon>Agaricomycotina</taxon>
        <taxon>Agaricomycetes</taxon>
        <taxon>Agaricomycetidae</taxon>
        <taxon>Boletales</taxon>
        <taxon>Suillineae</taxon>
        <taxon>Suillaceae</taxon>
        <taxon>Suillus</taxon>
    </lineage>
</organism>
<protein>
    <recommendedName>
        <fullName evidence="2">CxC2-like cysteine cluster KDZ transposase-associated domain-containing protein</fullName>
    </recommendedName>
</protein>
<reference evidence="3" key="1">
    <citation type="journal article" date="2020" name="New Phytol.">
        <title>Comparative genomics reveals dynamic genome evolution in host specialist ectomycorrhizal fungi.</title>
        <authorList>
            <person name="Lofgren L.A."/>
            <person name="Nguyen N.H."/>
            <person name="Vilgalys R."/>
            <person name="Ruytinx J."/>
            <person name="Liao H.L."/>
            <person name="Branco S."/>
            <person name="Kuo A."/>
            <person name="LaButti K."/>
            <person name="Lipzen A."/>
            <person name="Andreopoulos W."/>
            <person name="Pangilinan J."/>
            <person name="Riley R."/>
            <person name="Hundley H."/>
            <person name="Na H."/>
            <person name="Barry K."/>
            <person name="Grigoriev I.V."/>
            <person name="Stajich J.E."/>
            <person name="Kennedy P.G."/>
        </authorList>
    </citation>
    <scope>NUCLEOTIDE SEQUENCE</scope>
    <source>
        <strain evidence="3">FC423</strain>
    </source>
</reference>
<dbReference type="Pfam" id="PF18758">
    <property type="entry name" value="KDZ"/>
    <property type="match status" value="1"/>
</dbReference>
<sequence>MSNLRGRPSKCPKLIRHGGHSASAELHTRHLSFALRSDGGFGLRTSYLPAPAPAVEPAEAPSHVSAEIDPWNEMEHSAIFSPEDLQPGDELRPQTRRRTPGDDPILLWLNEHETYLNELLYLEGWGKNDHEACSCGKPLPSFRCQDCFSTELFCHECVLLLHASAPLHRIEEWKDSFFHTTSLKYLGFRIQLGHKPGESCHRPRPAYDNDFVIIDIHGIHEVSLDFCNCEHEALHFKQLLHARLFPATVTDPRTAATFSVLDLFHLLSFESKVSAYEFYHSLARRTDNTGIRPIRDRYSVFLRIMRKWRNLNALKRAGRGHNPAGVDATQEGELAVLCPVCPHPGINLPPNWETSDRQWLYAGFFAIDANFRLKRRLVSSDAKDPGLTCGWNYFVEECQYKTYLAENSGAVQEKSTCVSHNAVNMADTKASKGLAATGVGTIDCARHDMKLPNGVGDLQKGEKYLNMDYIVFSALARFPHLTNVNLSYDIACQWHKKLQGRIPGLPIRLQPGEQRDPLSEISSTSAKKMFNFFMPKFHLAAHIEACQTAFSFNWTPGIGRTDGEAPERGWANINHVATSTKEMGPGSRREILDDFFGDSNWKKITALGRIMLNKLKEAVKAMQEHKLAFEELENSITESDLGVLSLATWKAEIEAWETDHTKPNPFEHQVDTMTLAAVRLELAQRDARELEEGTTISLHAELSCSMLISTGVVCSLGLHATDTQRTKILTRSSVLQRRIDVWTGIQTLYMPSVANLRATGFTNSRSDNDDDSSCPRPNFDLGKAEDVQLLLPSEICSLVPCDQKLLEAEWSLRMAQAHDALNECRSHIRLRRQLMQFKQQHIRGQGANTRAKKTLDTVEDRLIISHAKYVCARKALVALSDHVDHIGWERKLQPLKKSHLWPMGDFTGQSQGTAIMSWIWLMYGMSDDDSEGLQDSLHIEWCKARARRDRWGEEIQLLLEEMQHILLFLNWQARQWDERTGARVPQRPEDVEGVVAYAKKQVFIQRSLSESFKEKWRQMMRDDKRQLPA</sequence>
<dbReference type="AlphaFoldDB" id="A0A9P7K0C5"/>
<keyword evidence="4" id="KW-1185">Reference proteome</keyword>
<evidence type="ECO:0000313" key="4">
    <source>
        <dbReference type="Proteomes" id="UP000823399"/>
    </source>
</evidence>
<evidence type="ECO:0000313" key="3">
    <source>
        <dbReference type="EMBL" id="KAG2120542.1"/>
    </source>
</evidence>
<dbReference type="EMBL" id="JABBWM010000001">
    <property type="protein sequence ID" value="KAG2120542.1"/>
    <property type="molecule type" value="Genomic_DNA"/>
</dbReference>
<dbReference type="Pfam" id="PF18803">
    <property type="entry name" value="CxC2"/>
    <property type="match status" value="1"/>
</dbReference>
<dbReference type="OrthoDB" id="3261436at2759"/>
<feature type="domain" description="CxC2-like cysteine cluster KDZ transposase-associated" evidence="2">
    <location>
        <begin position="183"/>
        <end position="290"/>
    </location>
</feature>
<dbReference type="InterPro" id="IPR040521">
    <property type="entry name" value="KDZ"/>
</dbReference>
<evidence type="ECO:0000256" key="1">
    <source>
        <dbReference type="SAM" id="MobiDB-lite"/>
    </source>
</evidence>